<evidence type="ECO:0000256" key="2">
    <source>
        <dbReference type="SAM" id="SignalP"/>
    </source>
</evidence>
<dbReference type="PROSITE" id="PS50191">
    <property type="entry name" value="CRAL_TRIO"/>
    <property type="match status" value="1"/>
</dbReference>
<dbReference type="CDD" id="cd00170">
    <property type="entry name" value="SEC14"/>
    <property type="match status" value="1"/>
</dbReference>
<proteinExistence type="predicted"/>
<evidence type="ECO:0000256" key="1">
    <source>
        <dbReference type="SAM" id="MobiDB-lite"/>
    </source>
</evidence>
<feature type="domain" description="CRAL-TRIO" evidence="3">
    <location>
        <begin position="104"/>
        <end position="269"/>
    </location>
</feature>
<gene>
    <name evidence="4" type="ORF">Fcan01_27227</name>
</gene>
<dbReference type="Gene3D" id="3.40.525.10">
    <property type="entry name" value="CRAL-TRIO lipid binding domain"/>
    <property type="match status" value="1"/>
</dbReference>
<feature type="chain" id="PRO_5012149552" description="CRAL-TRIO domain-containing protein" evidence="2">
    <location>
        <begin position="21"/>
        <end position="278"/>
    </location>
</feature>
<keyword evidence="5" id="KW-1185">Reference proteome</keyword>
<dbReference type="AlphaFoldDB" id="A0A226CYE0"/>
<protein>
    <recommendedName>
        <fullName evidence="3">CRAL-TRIO domain-containing protein</fullName>
    </recommendedName>
</protein>
<accession>A0A226CYE0</accession>
<dbReference type="PANTHER" id="PTHR45657">
    <property type="entry name" value="CRAL-TRIO DOMAIN-CONTAINING PROTEIN YKL091C-RELATED"/>
    <property type="match status" value="1"/>
</dbReference>
<dbReference type="PANTHER" id="PTHR45657:SF1">
    <property type="entry name" value="CRAL-TRIO DOMAIN-CONTAINING PROTEIN YKL091C-RELATED"/>
    <property type="match status" value="1"/>
</dbReference>
<dbReference type="SUPFAM" id="SSF46938">
    <property type="entry name" value="CRAL/TRIO N-terminal domain"/>
    <property type="match status" value="1"/>
</dbReference>
<sequence>MRNSITFFGIFGLVFTSVSCVSYDEDVSLSASQASAFQQFKAHVIPKLKRDFEKEDLYLLQFLRAKKFDVDEAERFILRESKWRTEQGFDGIHNEDWSDMECCYPVFLEGVDREGKPLLIFDIGEWDIRAAVVAGKADRMAKWMSKNYDLARMRTRELGKEGKNVTRFSLIYDMKGFSATSISAASLPFYATAATALDQHFPNMFDKLFQLNSPPIFETVVQVMRPLMSYGTQSKSMEIGGRSGHPKLGSGSTPHKSPSDTVATKRTSIIKNYFTYLV</sequence>
<dbReference type="EMBL" id="LNIX01000049">
    <property type="protein sequence ID" value="OXA37999.1"/>
    <property type="molecule type" value="Genomic_DNA"/>
</dbReference>
<dbReference type="InterPro" id="IPR036273">
    <property type="entry name" value="CRAL/TRIO_N_dom_sf"/>
</dbReference>
<feature type="signal peptide" evidence="2">
    <location>
        <begin position="1"/>
        <end position="20"/>
    </location>
</feature>
<dbReference type="PROSITE" id="PS51257">
    <property type="entry name" value="PROKAR_LIPOPROTEIN"/>
    <property type="match status" value="1"/>
</dbReference>
<evidence type="ECO:0000259" key="3">
    <source>
        <dbReference type="PROSITE" id="PS50191"/>
    </source>
</evidence>
<name>A0A226CYE0_FOLCA</name>
<evidence type="ECO:0000313" key="5">
    <source>
        <dbReference type="Proteomes" id="UP000198287"/>
    </source>
</evidence>
<keyword evidence="2" id="KW-0732">Signal</keyword>
<feature type="region of interest" description="Disordered" evidence="1">
    <location>
        <begin position="235"/>
        <end position="263"/>
    </location>
</feature>
<comment type="caution">
    <text evidence="4">The sequence shown here is derived from an EMBL/GenBank/DDBJ whole genome shotgun (WGS) entry which is preliminary data.</text>
</comment>
<organism evidence="4 5">
    <name type="scientific">Folsomia candida</name>
    <name type="common">Springtail</name>
    <dbReference type="NCBI Taxonomy" id="158441"/>
    <lineage>
        <taxon>Eukaryota</taxon>
        <taxon>Metazoa</taxon>
        <taxon>Ecdysozoa</taxon>
        <taxon>Arthropoda</taxon>
        <taxon>Hexapoda</taxon>
        <taxon>Collembola</taxon>
        <taxon>Entomobryomorpha</taxon>
        <taxon>Isotomoidea</taxon>
        <taxon>Isotomidae</taxon>
        <taxon>Proisotominae</taxon>
        <taxon>Folsomia</taxon>
    </lineage>
</organism>
<dbReference type="OrthoDB" id="1434354at2759"/>
<dbReference type="InterPro" id="IPR001251">
    <property type="entry name" value="CRAL-TRIO_dom"/>
</dbReference>
<dbReference type="InterPro" id="IPR036865">
    <property type="entry name" value="CRAL-TRIO_dom_sf"/>
</dbReference>
<evidence type="ECO:0000313" key="4">
    <source>
        <dbReference type="EMBL" id="OXA37999.1"/>
    </source>
</evidence>
<dbReference type="SMART" id="SM00516">
    <property type="entry name" value="SEC14"/>
    <property type="match status" value="1"/>
</dbReference>
<dbReference type="Proteomes" id="UP000198287">
    <property type="component" value="Unassembled WGS sequence"/>
</dbReference>
<reference evidence="4 5" key="1">
    <citation type="submission" date="2015-12" db="EMBL/GenBank/DDBJ databases">
        <title>The genome of Folsomia candida.</title>
        <authorList>
            <person name="Faddeeva A."/>
            <person name="Derks M.F."/>
            <person name="Anvar Y."/>
            <person name="Smit S."/>
            <person name="Van Straalen N."/>
            <person name="Roelofs D."/>
        </authorList>
    </citation>
    <scope>NUCLEOTIDE SEQUENCE [LARGE SCALE GENOMIC DNA]</scope>
    <source>
        <strain evidence="4 5">VU population</strain>
        <tissue evidence="4">Whole body</tissue>
    </source>
</reference>
<dbReference type="InterPro" id="IPR051026">
    <property type="entry name" value="PI/PC_transfer"/>
</dbReference>
<dbReference type="Pfam" id="PF00650">
    <property type="entry name" value="CRAL_TRIO"/>
    <property type="match status" value="1"/>
</dbReference>
<dbReference type="SUPFAM" id="SSF52087">
    <property type="entry name" value="CRAL/TRIO domain"/>
    <property type="match status" value="1"/>
</dbReference>
<feature type="compositionally biased region" description="Polar residues" evidence="1">
    <location>
        <begin position="250"/>
        <end position="263"/>
    </location>
</feature>